<dbReference type="EMBL" id="CU459003">
    <property type="protein sequence ID" value="CAM74732.1"/>
    <property type="molecule type" value="Genomic_DNA"/>
</dbReference>
<name>A4TVS5_9PROT</name>
<proteinExistence type="predicted"/>
<reference evidence="1" key="1">
    <citation type="journal article" date="2007" name="J. Bacteriol.">
        <title>Comparative genome analysis of four magnetotactic bacteria reveals a complex set of group-specific genes implicated in magnetosome biomineralization and function.</title>
        <authorList>
            <person name="Richter M."/>
            <person name="Kube M."/>
            <person name="Bazylinski D.A."/>
            <person name="Lombardot T."/>
            <person name="Gloeckner F.O."/>
            <person name="Reinhardt R."/>
            <person name="Schueler D."/>
        </authorList>
    </citation>
    <scope>NUCLEOTIDE SEQUENCE</scope>
    <source>
        <strain evidence="1">MSR-1</strain>
    </source>
</reference>
<sequence length="39" mass="4742">MGGFFFFFSPLFEKKGNFFPTPFLFLFKTTSFFPRSQRF</sequence>
<evidence type="ECO:0000313" key="1">
    <source>
        <dbReference type="EMBL" id="CAM74732.1"/>
    </source>
</evidence>
<dbReference type="AlphaFoldDB" id="A4TVS5"/>
<accession>A4TVS5</accession>
<protein>
    <submittedName>
        <fullName evidence="1">Uncharacterized protein</fullName>
    </submittedName>
</protein>
<organism evidence="1">
    <name type="scientific">Magnetospirillum gryphiswaldense</name>
    <dbReference type="NCBI Taxonomy" id="55518"/>
    <lineage>
        <taxon>Bacteria</taxon>
        <taxon>Pseudomonadati</taxon>
        <taxon>Pseudomonadota</taxon>
        <taxon>Alphaproteobacteria</taxon>
        <taxon>Rhodospirillales</taxon>
        <taxon>Rhodospirillaceae</taxon>
        <taxon>Magnetospirillum</taxon>
    </lineage>
</organism>
<gene>
    <name evidence="1" type="ORF">MGR_0029</name>
</gene>